<proteinExistence type="predicted"/>
<evidence type="ECO:0000256" key="1">
    <source>
        <dbReference type="SAM" id="SignalP"/>
    </source>
</evidence>
<comment type="caution">
    <text evidence="2">The sequence shown here is derived from an EMBL/GenBank/DDBJ whole genome shotgun (WGS) entry which is preliminary data.</text>
</comment>
<keyword evidence="1" id="KW-0732">Signal</keyword>
<gene>
    <name evidence="2" type="ORF">FHW36_10419</name>
</gene>
<feature type="chain" id="PRO_5021907430" description="Lipocalin-like protein" evidence="1">
    <location>
        <begin position="21"/>
        <end position="164"/>
    </location>
</feature>
<keyword evidence="3" id="KW-1185">Reference proteome</keyword>
<organism evidence="2 3">
    <name type="scientific">Chitinophaga polysaccharea</name>
    <dbReference type="NCBI Taxonomy" id="1293035"/>
    <lineage>
        <taxon>Bacteria</taxon>
        <taxon>Pseudomonadati</taxon>
        <taxon>Bacteroidota</taxon>
        <taxon>Chitinophagia</taxon>
        <taxon>Chitinophagales</taxon>
        <taxon>Chitinophagaceae</taxon>
        <taxon>Chitinophaga</taxon>
    </lineage>
</organism>
<dbReference type="EMBL" id="VIWO01000004">
    <property type="protein sequence ID" value="TWF40337.1"/>
    <property type="molecule type" value="Genomic_DNA"/>
</dbReference>
<name>A0A561PQE4_9BACT</name>
<evidence type="ECO:0000313" key="3">
    <source>
        <dbReference type="Proteomes" id="UP000320811"/>
    </source>
</evidence>
<sequence>MKKIIIATMLLLTGRNLLYAQQPTGDEARIRGEWILSKVETKLHAQEDGRLLEEKVFTTPESTHVINGWVPWNLKFLERECIVTHRNGMEGGLYQVTNNGELKYFPEERSGPATPLPVPRFVIRYSLSQEHTLVLHMPSGYYKDNDRGLAVRLEYTCYYQQRLK</sequence>
<protein>
    <recommendedName>
        <fullName evidence="4">Lipocalin-like protein</fullName>
    </recommendedName>
</protein>
<accession>A0A561PQE4</accession>
<dbReference type="AlphaFoldDB" id="A0A561PQE4"/>
<dbReference type="RefSeq" id="WP_145670317.1">
    <property type="nucleotide sequence ID" value="NZ_VIWO01000004.1"/>
</dbReference>
<evidence type="ECO:0000313" key="2">
    <source>
        <dbReference type="EMBL" id="TWF40337.1"/>
    </source>
</evidence>
<dbReference type="OrthoDB" id="661084at2"/>
<reference evidence="2 3" key="1">
    <citation type="submission" date="2019-06" db="EMBL/GenBank/DDBJ databases">
        <title>Sorghum-associated microbial communities from plants grown in Nebraska, USA.</title>
        <authorList>
            <person name="Schachtman D."/>
        </authorList>
    </citation>
    <scope>NUCLEOTIDE SEQUENCE [LARGE SCALE GENOMIC DNA]</scope>
    <source>
        <strain evidence="2 3">1209</strain>
    </source>
</reference>
<feature type="signal peptide" evidence="1">
    <location>
        <begin position="1"/>
        <end position="20"/>
    </location>
</feature>
<evidence type="ECO:0008006" key="4">
    <source>
        <dbReference type="Google" id="ProtNLM"/>
    </source>
</evidence>
<dbReference type="Proteomes" id="UP000320811">
    <property type="component" value="Unassembled WGS sequence"/>
</dbReference>